<feature type="domain" description="DUF6531" evidence="4">
    <location>
        <begin position="893"/>
        <end position="945"/>
    </location>
</feature>
<proteinExistence type="predicted"/>
<evidence type="ECO:0000313" key="5">
    <source>
        <dbReference type="EMBL" id="MFB0834266.1"/>
    </source>
</evidence>
<evidence type="ECO:0000259" key="4">
    <source>
        <dbReference type="Pfam" id="PF20148"/>
    </source>
</evidence>
<feature type="region of interest" description="Disordered" evidence="1">
    <location>
        <begin position="1398"/>
        <end position="1457"/>
    </location>
</feature>
<reference evidence="5 6" key="1">
    <citation type="submission" date="2024-09" db="EMBL/GenBank/DDBJ databases">
        <authorList>
            <person name="Salinas-Garcia M.A."/>
            <person name="Prieme A."/>
        </authorList>
    </citation>
    <scope>NUCLEOTIDE SEQUENCE [LARGE SCALE GENOMIC DNA]</scope>
    <source>
        <strain evidence="5 6">DSM 21081</strain>
    </source>
</reference>
<dbReference type="Proteomes" id="UP001575652">
    <property type="component" value="Unassembled WGS sequence"/>
</dbReference>
<dbReference type="PROSITE" id="PS51318">
    <property type="entry name" value="TAT"/>
    <property type="match status" value="1"/>
</dbReference>
<feature type="region of interest" description="Disordered" evidence="1">
    <location>
        <begin position="196"/>
        <end position="228"/>
    </location>
</feature>
<feature type="compositionally biased region" description="Basic and acidic residues" evidence="1">
    <location>
        <begin position="1514"/>
        <end position="1529"/>
    </location>
</feature>
<keyword evidence="3" id="KW-0732">Signal</keyword>
<feature type="compositionally biased region" description="Polar residues" evidence="1">
    <location>
        <begin position="1398"/>
        <end position="1410"/>
    </location>
</feature>
<feature type="chain" id="PRO_5046517152" evidence="3">
    <location>
        <begin position="33"/>
        <end position="2269"/>
    </location>
</feature>
<feature type="region of interest" description="Disordered" evidence="1">
    <location>
        <begin position="1512"/>
        <end position="1538"/>
    </location>
</feature>
<feature type="compositionally biased region" description="Basic and acidic residues" evidence="1">
    <location>
        <begin position="1477"/>
        <end position="1489"/>
    </location>
</feature>
<evidence type="ECO:0000256" key="1">
    <source>
        <dbReference type="SAM" id="MobiDB-lite"/>
    </source>
</evidence>
<feature type="compositionally biased region" description="Low complexity" evidence="1">
    <location>
        <begin position="1434"/>
        <end position="1447"/>
    </location>
</feature>
<feature type="region of interest" description="Disordered" evidence="1">
    <location>
        <begin position="1964"/>
        <end position="1989"/>
    </location>
</feature>
<dbReference type="InterPro" id="IPR045351">
    <property type="entry name" value="DUF6531"/>
</dbReference>
<sequence>MSTTVPVSVRRFLALTATLCSFALVGSGLSPAAAAPAEEPDPAAGTVAGAGQTDTRPDAVSAQVTAKATGHRVEDLSQRSTTTQVFANPDGTWAMESFTLPRFRAADDGTLVPIKDAGTFTDAGTAFTGAGAEITVSDGGEPGRAGSVPLVELTGTGEDADRTLVLGWEGALPEPEIDGAQAVYDDGVQVTVQETAPSATPGAGQDPQDTGTAAPTPDPAAGAEESADARVVVEPTRTGFLHTVVLDQAPDGDVVLRFPLDFSAGLKAELNPENSEIRVKDRDGDTVFHAPTPLMWDAKTNEASGLPAAETPVDTELLDEDGTQVLVLRADRAWLNDPAREYPVTIDPAWSGAAGGDTWVQSGSTVGHGGSTELRVGTYDGGATKARSYMKFSVQKLTGKKILKAEVRLNNHYSYSCTSSEIRLQRVGAAWDTNALVWTGQPVATTTGQGTNTQSKGYSSACAAGSVLFPATPIVQHWADNPTQNFGVRIIATDETNSNTWKRYRSNDHVSGSVDPVEPHLLVTYNSYPDTAPAPAFGTGQSSTHTAGSATTTYVKTLKPDFRAMVTDPDKGNVTAQFEVVDSNGTKVLDKVGGTTVPSGSTSVLKGYTASLTNGRTYTATAWSHDGTLRSPAAGPATTFTVDTTAPAAPTVTSTAYTDNGWLQTRPAANTFTFASTATDTAKFQHSKDGGAWTDVDATGTNPRTAALDWNPYSAHQLRVRAVDKAGNISQERTFTFMNGLAALTAPAAGTTTTDAFRVQAKAPASGTGTVTPTVYWRPAQTADGKDNSTYGSADNLHGWLEAQELDPVAPSTEVRVDTTLDIAASPTDRLKDLGKERVAALVEIQVCFAYAGQTGEAATQCSTNSTHDATAVTRLPHAFGNDFPVAEAGDGQVALTTGELNLSETDVNVDAGNTGLSISRSYSSYSGIGANSRIFGKGWRANIDGPEAGLAGLLVAESTELDGTITLIGDDEAAAVFRQPGNGQAKLKTGIYVPANEDATASGWRVEVIIAGTGERIRITEADGTATTFKKGANLENNAKIWEWVAETVSGGNTVGVSRFVSDQTGRITQVVAGTESTPNCDITPAKGCRVLNLAYDAAGKVTKVTYTAWDTAKNAVDTVPIAEYTYDGTSLDAKLLTVKDSRTGDVTTYGYGENSAAGVPLLTSSTERSASQALIDAPTYYEYGRGNNASGRPDWLEAVKRGKATDGSDKVQLARFVYGVDPAGDDKNLPDLSPTRIAHWDQDQEPRTGYAVFGPGKEITTSKPEGDAAANWKFADLQYVDATNRVVNTSSYAAGAWQSTAQVFNQDGNVIRSYDARGIRNITARQGDASLMDNGVLKSHEDYASLTYYFGRLGDFLDEDGVGRSSETDPAKKLAEQQKNEATAEFLRGYATHTYSPVTTDETGQQARVHTRTDYTGTDDVDAGGMPRMLVTASTTTQAASGSPTLDPSSGEPVPATETVLSATKNGYDAFEPDADQRPTGSKENKRSGWVVGSPTTVTTLMGAGAQNDIATETRFDDQGRVKETRQPKSAGGDAGATTTVYYTAAANTSHPDCGSSPQFAGYLCKTTPGGPGSVKKHQTDFNIYGQPSRVTESSTGTDGASRTTSQTYRADGQQLKTTVTTTGLAGSTAVPATENLYDGRGVQTGIRAAGQPDVLWTQDLWGRTVSYTNSLNETTRTEYDDYGNVSKTVTPKATTTFKYGALSGDGDTEYQGVVTEMTISNHGGPENGTYRATYDGDGNILTQEIPGDFAQINDYDPATGAPIGLSYTGPVKDQDGNTSTGPWISWSTIRDVTGRIVGENTPDRDLLSGTATAGDRAAQYDKSYEYDRAGRLTQVTDLTGQPGEAINTDPGEGETATPGTVRTYAFDKNGNRTSLTTTHGTTATPKTWAYDAADRVTGDYVYDGLGRQTTIPAKDAPKTATTAAGTGDIKIGYYDTDAARTIARGGVTTTIGLDPAGRRLTLTSSGGSSQETKHYTDDSDNPAWTTRLQGTTTVTTRYESTIGGDLALTITDGTVELAVNNPHGDTVTTIPLTGDEAGQGIKGWAQYDEYGNQITDPVGTGATTYGWHGADQRALDASGLILMGARLYNSATGLFTSRDPVDGGNSTTYAHPQDPVNKNDITGRAWWETALNVVSIAAIFIPGGVAVSLGIRLAFMGIRYASHANSVYGVYKGARDGGWRGAAKASAGFIPGIGKWGAAKRASKWASRSSYAHAGKASWSGKKYKAKRHSITKRAARYQRKSQRWGRVARSRAWNGASLAHSAWTW</sequence>
<feature type="signal peptide" evidence="3">
    <location>
        <begin position="1"/>
        <end position="32"/>
    </location>
</feature>
<feature type="region of interest" description="Disordered" evidence="1">
    <location>
        <begin position="32"/>
        <end position="57"/>
    </location>
</feature>
<dbReference type="Pfam" id="PF20148">
    <property type="entry name" value="DUF6531"/>
    <property type="match status" value="1"/>
</dbReference>
<feature type="compositionally biased region" description="Polar residues" evidence="1">
    <location>
        <begin position="1964"/>
        <end position="1973"/>
    </location>
</feature>
<keyword evidence="2" id="KW-0472">Membrane</keyword>
<accession>A0ABV4UMT6</accession>
<organism evidence="5 6">
    <name type="scientific">Arthrobacter halodurans</name>
    <dbReference type="NCBI Taxonomy" id="516699"/>
    <lineage>
        <taxon>Bacteria</taxon>
        <taxon>Bacillati</taxon>
        <taxon>Actinomycetota</taxon>
        <taxon>Actinomycetes</taxon>
        <taxon>Micrococcales</taxon>
        <taxon>Micrococcaceae</taxon>
        <taxon>Arthrobacter</taxon>
    </lineage>
</organism>
<feature type="region of interest" description="Disordered" evidence="1">
    <location>
        <begin position="1470"/>
        <end position="1496"/>
    </location>
</feature>
<dbReference type="RefSeq" id="WP_373971435.1">
    <property type="nucleotide sequence ID" value="NZ_JBHDLJ010000004.1"/>
</dbReference>
<dbReference type="Gene3D" id="2.180.10.10">
    <property type="entry name" value="RHS repeat-associated core"/>
    <property type="match status" value="1"/>
</dbReference>
<feature type="compositionally biased region" description="Low complexity" evidence="1">
    <location>
        <begin position="209"/>
        <end position="223"/>
    </location>
</feature>
<gene>
    <name evidence="5" type="ORF">ACETWP_06670</name>
</gene>
<feature type="compositionally biased region" description="Polar residues" evidence="1">
    <location>
        <begin position="1591"/>
        <end position="1610"/>
    </location>
</feature>
<dbReference type="NCBIfam" id="NF033679">
    <property type="entry name" value="DNRLRE_dom"/>
    <property type="match status" value="1"/>
</dbReference>
<evidence type="ECO:0000256" key="2">
    <source>
        <dbReference type="SAM" id="Phobius"/>
    </source>
</evidence>
<dbReference type="EMBL" id="JBHDLJ010000004">
    <property type="protein sequence ID" value="MFB0834266.1"/>
    <property type="molecule type" value="Genomic_DNA"/>
</dbReference>
<keyword evidence="2" id="KW-0812">Transmembrane</keyword>
<feature type="region of interest" description="Disordered" evidence="1">
    <location>
        <begin position="1589"/>
        <end position="1610"/>
    </location>
</feature>
<comment type="caution">
    <text evidence="5">The sequence shown here is derived from an EMBL/GenBank/DDBJ whole genome shotgun (WGS) entry which is preliminary data.</text>
</comment>
<protein>
    <submittedName>
        <fullName evidence="5">DNRLRE domain-containing protein</fullName>
    </submittedName>
</protein>
<dbReference type="InterPro" id="IPR006311">
    <property type="entry name" value="TAT_signal"/>
</dbReference>
<keyword evidence="6" id="KW-1185">Reference proteome</keyword>
<evidence type="ECO:0000313" key="6">
    <source>
        <dbReference type="Proteomes" id="UP001575652"/>
    </source>
</evidence>
<evidence type="ECO:0000256" key="3">
    <source>
        <dbReference type="SAM" id="SignalP"/>
    </source>
</evidence>
<keyword evidence="2" id="KW-1133">Transmembrane helix</keyword>
<feature type="transmembrane region" description="Helical" evidence="2">
    <location>
        <begin position="2136"/>
        <end position="2158"/>
    </location>
</feature>
<name>A0ABV4UMT6_9MICC</name>